<feature type="transmembrane region" description="Helical" evidence="1">
    <location>
        <begin position="156"/>
        <end position="179"/>
    </location>
</feature>
<protein>
    <recommendedName>
        <fullName evidence="2">DUF6533 domain-containing protein</fullName>
    </recommendedName>
</protein>
<dbReference type="EMBL" id="WHUW01000028">
    <property type="protein sequence ID" value="KAF8434535.1"/>
    <property type="molecule type" value="Genomic_DNA"/>
</dbReference>
<feature type="transmembrane region" description="Helical" evidence="1">
    <location>
        <begin position="200"/>
        <end position="227"/>
    </location>
</feature>
<sequence>MSVGAETEKYLRIASISIAAYDYLITLPAEVRFYRSQPTLLRPSLGCVLFVLIRYVSIIVMVVSNYGVLATSFTMDSCNNYYLVAPFFKGEKVLLALTWVAQFLCKRTFNIARRDRNVGVALAIAFAITTALDWFTNMYRRVRDCTPGNDGRHPTAWIYYVISILWDTGTLSVSTIYLVRYNAINGRLSRLIRTMIYDGLGYFLVLTGANVFNLILASLGYAVTWIMSQRILLHLRELSEPAELARFDNIILTRPMHHGRSVVSALRSQGEIKTAMDMEYGPTPPHDLELDVRVVVEQSVSVDYDQSSKRRLV</sequence>
<dbReference type="Proteomes" id="UP001194468">
    <property type="component" value="Unassembled WGS sequence"/>
</dbReference>
<proteinExistence type="predicted"/>
<keyword evidence="1" id="KW-1133">Transmembrane helix</keyword>
<gene>
    <name evidence="3" type="ORF">L210DRAFT_3553147</name>
</gene>
<name>A0AAD4BMS3_BOLED</name>
<dbReference type="InterPro" id="IPR045340">
    <property type="entry name" value="DUF6533"/>
</dbReference>
<accession>A0AAD4BMS3</accession>
<feature type="transmembrane region" description="Helical" evidence="1">
    <location>
        <begin position="117"/>
        <end position="136"/>
    </location>
</feature>
<keyword evidence="1" id="KW-0812">Transmembrane</keyword>
<evidence type="ECO:0000313" key="4">
    <source>
        <dbReference type="Proteomes" id="UP001194468"/>
    </source>
</evidence>
<keyword evidence="1" id="KW-0472">Membrane</keyword>
<feature type="transmembrane region" description="Helical" evidence="1">
    <location>
        <begin position="81"/>
        <end position="105"/>
    </location>
</feature>
<keyword evidence="4" id="KW-1185">Reference proteome</keyword>
<evidence type="ECO:0000256" key="1">
    <source>
        <dbReference type="SAM" id="Phobius"/>
    </source>
</evidence>
<feature type="transmembrane region" description="Helical" evidence="1">
    <location>
        <begin position="45"/>
        <end position="69"/>
    </location>
</feature>
<dbReference type="Pfam" id="PF20151">
    <property type="entry name" value="DUF6533"/>
    <property type="match status" value="1"/>
</dbReference>
<reference evidence="3" key="2">
    <citation type="journal article" date="2020" name="Nat. Commun.">
        <title>Large-scale genome sequencing of mycorrhizal fungi provides insights into the early evolution of symbiotic traits.</title>
        <authorList>
            <person name="Miyauchi S."/>
            <person name="Kiss E."/>
            <person name="Kuo A."/>
            <person name="Drula E."/>
            <person name="Kohler A."/>
            <person name="Sanchez-Garcia M."/>
            <person name="Morin E."/>
            <person name="Andreopoulos B."/>
            <person name="Barry K.W."/>
            <person name="Bonito G."/>
            <person name="Buee M."/>
            <person name="Carver A."/>
            <person name="Chen C."/>
            <person name="Cichocki N."/>
            <person name="Clum A."/>
            <person name="Culley D."/>
            <person name="Crous P.W."/>
            <person name="Fauchery L."/>
            <person name="Girlanda M."/>
            <person name="Hayes R.D."/>
            <person name="Keri Z."/>
            <person name="LaButti K."/>
            <person name="Lipzen A."/>
            <person name="Lombard V."/>
            <person name="Magnuson J."/>
            <person name="Maillard F."/>
            <person name="Murat C."/>
            <person name="Nolan M."/>
            <person name="Ohm R.A."/>
            <person name="Pangilinan J."/>
            <person name="Pereira M.F."/>
            <person name="Perotto S."/>
            <person name="Peter M."/>
            <person name="Pfister S."/>
            <person name="Riley R."/>
            <person name="Sitrit Y."/>
            <person name="Stielow J.B."/>
            <person name="Szollosi G."/>
            <person name="Zifcakova L."/>
            <person name="Stursova M."/>
            <person name="Spatafora J.W."/>
            <person name="Tedersoo L."/>
            <person name="Vaario L.M."/>
            <person name="Yamada A."/>
            <person name="Yan M."/>
            <person name="Wang P."/>
            <person name="Xu J."/>
            <person name="Bruns T."/>
            <person name="Baldrian P."/>
            <person name="Vilgalys R."/>
            <person name="Dunand C."/>
            <person name="Henrissat B."/>
            <person name="Grigoriev I.V."/>
            <person name="Hibbett D."/>
            <person name="Nagy L.G."/>
            <person name="Martin F.M."/>
        </authorList>
    </citation>
    <scope>NUCLEOTIDE SEQUENCE</scope>
    <source>
        <strain evidence="3">BED1</strain>
    </source>
</reference>
<comment type="caution">
    <text evidence="3">The sequence shown here is derived from an EMBL/GenBank/DDBJ whole genome shotgun (WGS) entry which is preliminary data.</text>
</comment>
<feature type="domain" description="DUF6533" evidence="2">
    <location>
        <begin position="10"/>
        <end position="59"/>
    </location>
</feature>
<organism evidence="3 4">
    <name type="scientific">Boletus edulis BED1</name>
    <dbReference type="NCBI Taxonomy" id="1328754"/>
    <lineage>
        <taxon>Eukaryota</taxon>
        <taxon>Fungi</taxon>
        <taxon>Dikarya</taxon>
        <taxon>Basidiomycota</taxon>
        <taxon>Agaricomycotina</taxon>
        <taxon>Agaricomycetes</taxon>
        <taxon>Agaricomycetidae</taxon>
        <taxon>Boletales</taxon>
        <taxon>Boletineae</taxon>
        <taxon>Boletaceae</taxon>
        <taxon>Boletoideae</taxon>
        <taxon>Boletus</taxon>
    </lineage>
</organism>
<dbReference type="AlphaFoldDB" id="A0AAD4BMS3"/>
<evidence type="ECO:0000313" key="3">
    <source>
        <dbReference type="EMBL" id="KAF8434535.1"/>
    </source>
</evidence>
<reference evidence="3" key="1">
    <citation type="submission" date="2019-10" db="EMBL/GenBank/DDBJ databases">
        <authorList>
            <consortium name="DOE Joint Genome Institute"/>
            <person name="Kuo A."/>
            <person name="Miyauchi S."/>
            <person name="Kiss E."/>
            <person name="Drula E."/>
            <person name="Kohler A."/>
            <person name="Sanchez-Garcia M."/>
            <person name="Andreopoulos B."/>
            <person name="Barry K.W."/>
            <person name="Bonito G."/>
            <person name="Buee M."/>
            <person name="Carver A."/>
            <person name="Chen C."/>
            <person name="Cichocki N."/>
            <person name="Clum A."/>
            <person name="Culley D."/>
            <person name="Crous P.W."/>
            <person name="Fauchery L."/>
            <person name="Girlanda M."/>
            <person name="Hayes R."/>
            <person name="Keri Z."/>
            <person name="LaButti K."/>
            <person name="Lipzen A."/>
            <person name="Lombard V."/>
            <person name="Magnuson J."/>
            <person name="Maillard F."/>
            <person name="Morin E."/>
            <person name="Murat C."/>
            <person name="Nolan M."/>
            <person name="Ohm R."/>
            <person name="Pangilinan J."/>
            <person name="Pereira M."/>
            <person name="Perotto S."/>
            <person name="Peter M."/>
            <person name="Riley R."/>
            <person name="Sitrit Y."/>
            <person name="Stielow B."/>
            <person name="Szollosi G."/>
            <person name="Zifcakova L."/>
            <person name="Stursova M."/>
            <person name="Spatafora J.W."/>
            <person name="Tedersoo L."/>
            <person name="Vaario L.-M."/>
            <person name="Yamada A."/>
            <person name="Yan M."/>
            <person name="Wang P."/>
            <person name="Xu J."/>
            <person name="Bruns T."/>
            <person name="Baldrian P."/>
            <person name="Vilgalys R."/>
            <person name="Henrissat B."/>
            <person name="Grigoriev I.V."/>
            <person name="Hibbett D."/>
            <person name="Nagy L.G."/>
            <person name="Martin F.M."/>
        </authorList>
    </citation>
    <scope>NUCLEOTIDE SEQUENCE</scope>
    <source>
        <strain evidence="3">BED1</strain>
    </source>
</reference>
<evidence type="ECO:0000259" key="2">
    <source>
        <dbReference type="Pfam" id="PF20151"/>
    </source>
</evidence>